<dbReference type="PROSITE" id="PS50048">
    <property type="entry name" value="ZN2_CY6_FUNGAL_2"/>
    <property type="match status" value="1"/>
</dbReference>
<keyword evidence="1" id="KW-0805">Transcription regulation</keyword>
<dbReference type="Proteomes" id="UP001140511">
    <property type="component" value="Unassembled WGS sequence"/>
</dbReference>
<comment type="caution">
    <text evidence="6">The sequence shown here is derived from an EMBL/GenBank/DDBJ whole genome shotgun (WGS) entry which is preliminary data.</text>
</comment>
<dbReference type="GO" id="GO:0000981">
    <property type="term" value="F:DNA-binding transcription factor activity, RNA polymerase II-specific"/>
    <property type="evidence" value="ECO:0007669"/>
    <property type="project" value="InterPro"/>
</dbReference>
<keyword evidence="7" id="KW-1185">Reference proteome</keyword>
<dbReference type="InterPro" id="IPR036864">
    <property type="entry name" value="Zn2-C6_fun-type_DNA-bd_sf"/>
</dbReference>
<evidence type="ECO:0000256" key="3">
    <source>
        <dbReference type="ARBA" id="ARBA00023163"/>
    </source>
</evidence>
<feature type="domain" description="Zn(2)-C6 fungal-type" evidence="5">
    <location>
        <begin position="18"/>
        <end position="48"/>
    </location>
</feature>
<evidence type="ECO:0000313" key="6">
    <source>
        <dbReference type="EMBL" id="KAJ4856686.1"/>
    </source>
</evidence>
<dbReference type="Pfam" id="PF00172">
    <property type="entry name" value="Zn_clus"/>
    <property type="match status" value="1"/>
</dbReference>
<dbReference type="SUPFAM" id="SSF57701">
    <property type="entry name" value="Zn2/Cys6 DNA-binding domain"/>
    <property type="match status" value="1"/>
</dbReference>
<dbReference type="InterPro" id="IPR001138">
    <property type="entry name" value="Zn2Cys6_DnaBD"/>
</dbReference>
<evidence type="ECO:0000259" key="5">
    <source>
        <dbReference type="PROSITE" id="PS50048"/>
    </source>
</evidence>
<dbReference type="EMBL" id="JAOPEN010000006">
    <property type="protein sequence ID" value="KAJ4856686.1"/>
    <property type="molecule type" value="Genomic_DNA"/>
</dbReference>
<dbReference type="PRINTS" id="PR00755">
    <property type="entry name" value="AFLATOXINBRP"/>
</dbReference>
<keyword evidence="4" id="KW-0539">Nucleus</keyword>
<accession>A0A9W9E6Q3</accession>
<name>A0A9W9E6Q3_9HYPO</name>
<dbReference type="CDD" id="cd00067">
    <property type="entry name" value="GAL4"/>
    <property type="match status" value="1"/>
</dbReference>
<evidence type="ECO:0000256" key="1">
    <source>
        <dbReference type="ARBA" id="ARBA00023015"/>
    </source>
</evidence>
<evidence type="ECO:0000256" key="2">
    <source>
        <dbReference type="ARBA" id="ARBA00023125"/>
    </source>
</evidence>
<dbReference type="AlphaFoldDB" id="A0A9W9E6Q3"/>
<keyword evidence="3" id="KW-0804">Transcription</keyword>
<dbReference type="RefSeq" id="XP_056025742.1">
    <property type="nucleotide sequence ID" value="XM_056177264.1"/>
</dbReference>
<dbReference type="GO" id="GO:0003677">
    <property type="term" value="F:DNA binding"/>
    <property type="evidence" value="ECO:0007669"/>
    <property type="project" value="UniProtKB-KW"/>
</dbReference>
<dbReference type="PANTHER" id="PTHR31069:SF32">
    <property type="entry name" value="ARGININE METABOLISM REGULATION PROTEIN II"/>
    <property type="match status" value="1"/>
</dbReference>
<reference evidence="6" key="1">
    <citation type="submission" date="2022-09" db="EMBL/GenBank/DDBJ databases">
        <title>Chromosome-level assembly of Trichoderma breve T069, a fungus used in development of biopesticide product.</title>
        <authorList>
            <person name="Lin R."/>
            <person name="Liu T."/>
        </authorList>
    </citation>
    <scope>NUCLEOTIDE SEQUENCE</scope>
    <source>
        <strain evidence="6">T069</strain>
    </source>
</reference>
<organism evidence="6 7">
    <name type="scientific">Trichoderma breve</name>
    <dbReference type="NCBI Taxonomy" id="2034170"/>
    <lineage>
        <taxon>Eukaryota</taxon>
        <taxon>Fungi</taxon>
        <taxon>Dikarya</taxon>
        <taxon>Ascomycota</taxon>
        <taxon>Pezizomycotina</taxon>
        <taxon>Sordariomycetes</taxon>
        <taxon>Hypocreomycetidae</taxon>
        <taxon>Hypocreales</taxon>
        <taxon>Hypocreaceae</taxon>
        <taxon>Trichoderma</taxon>
    </lineage>
</organism>
<gene>
    <name evidence="6" type="ORF">T069G_10054</name>
</gene>
<dbReference type="SMART" id="SM00066">
    <property type="entry name" value="GAL4"/>
    <property type="match status" value="1"/>
</dbReference>
<sequence>MESHNTSRADLRHKRRVSCIICAKGKRRCSRQIPSCTRCAEKGLVCRYPAPRISYVPPVELVFSSDGPPTVYQDLRGSTGNSAGSSTSSATINGNYHEELLVDSTNKNRNHFTQDSISFLTESRSITTGGEPTLAPHLSNPWFLSPSSWVITDNADSVRPRGCFNEEALRQFPEHAMAWLKQWSVKGHCPFIHLNQQKTFNGFPDCLQDAYTVTAAYTNSTPATKQLALRILQSRAAQLVSNFKDARSLEDLVFGPMTALSRLQALLVYTIVGLFDGDIRARGQAESNLDVITLWATELWERTVLDISHGRVAEDNPSTAANHPPDTESCKQPGMTQGVVDATAPLSMDQTISTTKYDYMGLLMDGTVYSAWQSWTFAESIRRTCLTAGITRSVFRVLQKGWSDCPGGIIFTAANGLWDAPDPHIWMKRVSSSGFLPIRHTELETLVDQTDRSKVDEFSQTIVIISFGLERYAQWGADSNQQETMSADSQKLVA</sequence>
<proteinExistence type="predicted"/>
<keyword evidence="2" id="KW-0238">DNA-binding</keyword>
<protein>
    <submittedName>
        <fullName evidence="6">Fungal zn(2)-Cys(6) binuclear cluster domain-containing protein</fullName>
    </submittedName>
</protein>
<dbReference type="GO" id="GO:0008270">
    <property type="term" value="F:zinc ion binding"/>
    <property type="evidence" value="ECO:0007669"/>
    <property type="project" value="InterPro"/>
</dbReference>
<evidence type="ECO:0000256" key="4">
    <source>
        <dbReference type="ARBA" id="ARBA00023242"/>
    </source>
</evidence>
<dbReference type="Gene3D" id="4.10.240.10">
    <property type="entry name" value="Zn(2)-C6 fungal-type DNA-binding domain"/>
    <property type="match status" value="1"/>
</dbReference>
<dbReference type="InterPro" id="IPR050675">
    <property type="entry name" value="OAF3"/>
</dbReference>
<dbReference type="PANTHER" id="PTHR31069">
    <property type="entry name" value="OLEATE-ACTIVATED TRANSCRIPTION FACTOR 1-RELATED"/>
    <property type="match status" value="1"/>
</dbReference>
<dbReference type="PROSITE" id="PS00463">
    <property type="entry name" value="ZN2_CY6_FUNGAL_1"/>
    <property type="match status" value="1"/>
</dbReference>
<evidence type="ECO:0000313" key="7">
    <source>
        <dbReference type="Proteomes" id="UP001140511"/>
    </source>
</evidence>
<dbReference type="GeneID" id="80871952"/>